<accession>A0A9N7MTG8</accession>
<evidence type="ECO:0000313" key="2">
    <source>
        <dbReference type="Proteomes" id="UP001153555"/>
    </source>
</evidence>
<name>A0A9N7MTG8_STRHE</name>
<dbReference type="Proteomes" id="UP001153555">
    <property type="component" value="Unassembled WGS sequence"/>
</dbReference>
<comment type="caution">
    <text evidence="1">The sequence shown here is derived from an EMBL/GenBank/DDBJ whole genome shotgun (WGS) entry which is preliminary data.</text>
</comment>
<gene>
    <name evidence="1" type="ORF">SHERM_14180</name>
</gene>
<protein>
    <submittedName>
        <fullName evidence="1">Uncharacterized protein</fullName>
    </submittedName>
</protein>
<dbReference type="OrthoDB" id="781564at2759"/>
<dbReference type="AlphaFoldDB" id="A0A9N7MTG8"/>
<proteinExistence type="predicted"/>
<dbReference type="PANTHER" id="PTHR36045:SF2">
    <property type="entry name" value="OS04G0558500 PROTEIN"/>
    <property type="match status" value="1"/>
</dbReference>
<organism evidence="1 2">
    <name type="scientific">Striga hermonthica</name>
    <name type="common">Purple witchweed</name>
    <name type="synonym">Buchnera hermonthica</name>
    <dbReference type="NCBI Taxonomy" id="68872"/>
    <lineage>
        <taxon>Eukaryota</taxon>
        <taxon>Viridiplantae</taxon>
        <taxon>Streptophyta</taxon>
        <taxon>Embryophyta</taxon>
        <taxon>Tracheophyta</taxon>
        <taxon>Spermatophyta</taxon>
        <taxon>Magnoliopsida</taxon>
        <taxon>eudicotyledons</taxon>
        <taxon>Gunneridae</taxon>
        <taxon>Pentapetalae</taxon>
        <taxon>asterids</taxon>
        <taxon>lamiids</taxon>
        <taxon>Lamiales</taxon>
        <taxon>Orobanchaceae</taxon>
        <taxon>Buchnereae</taxon>
        <taxon>Striga</taxon>
    </lineage>
</organism>
<reference evidence="1" key="1">
    <citation type="submission" date="2019-12" db="EMBL/GenBank/DDBJ databases">
        <authorList>
            <person name="Scholes J."/>
        </authorList>
    </citation>
    <scope>NUCLEOTIDE SEQUENCE</scope>
</reference>
<evidence type="ECO:0000313" key="1">
    <source>
        <dbReference type="EMBL" id="CAA0813621.1"/>
    </source>
</evidence>
<dbReference type="PANTHER" id="PTHR36045">
    <property type="entry name" value="OS04G0558500 PROTEIN"/>
    <property type="match status" value="1"/>
</dbReference>
<sequence>MAARSRNEDALDLVEAAEEDEVLKLEEEVQQMAQKIFEYRAILPDQFSSTLRSVLASGKPVLMTRLDDEGTGPATPVLPWLDSEAGVCRGLRRENTELPVAEDMEEDDKIQLLQQKISSNTVVLPAVLNRMKEYMARIDKLESSDLIIHPAFKRKSTG</sequence>
<keyword evidence="2" id="KW-1185">Reference proteome</keyword>
<dbReference type="EMBL" id="CACSLK010011356">
    <property type="protein sequence ID" value="CAA0813621.1"/>
    <property type="molecule type" value="Genomic_DNA"/>
</dbReference>